<dbReference type="EMBL" id="KV426010">
    <property type="protein sequence ID" value="KZV92353.1"/>
    <property type="molecule type" value="Genomic_DNA"/>
</dbReference>
<dbReference type="STRING" id="1314781.A0A165HRC0"/>
<dbReference type="AlphaFoldDB" id="A0A165HRC0"/>
<proteinExistence type="inferred from homology"/>
<dbReference type="GO" id="GO:0004497">
    <property type="term" value="F:monooxygenase activity"/>
    <property type="evidence" value="ECO:0007669"/>
    <property type="project" value="UniProtKB-KW"/>
</dbReference>
<evidence type="ECO:0000256" key="4">
    <source>
        <dbReference type="ARBA" id="ARBA00022617"/>
    </source>
</evidence>
<evidence type="ECO:0000256" key="5">
    <source>
        <dbReference type="ARBA" id="ARBA00022723"/>
    </source>
</evidence>
<dbReference type="InterPro" id="IPR036396">
    <property type="entry name" value="Cyt_P450_sf"/>
</dbReference>
<gene>
    <name evidence="11" type="ORF">EXIGLDRAFT_749737</name>
</gene>
<comment type="similarity">
    <text evidence="3 10">Belongs to the cytochrome P450 family.</text>
</comment>
<dbReference type="OrthoDB" id="2789670at2759"/>
<organism evidence="11 12">
    <name type="scientific">Exidia glandulosa HHB12029</name>
    <dbReference type="NCBI Taxonomy" id="1314781"/>
    <lineage>
        <taxon>Eukaryota</taxon>
        <taxon>Fungi</taxon>
        <taxon>Dikarya</taxon>
        <taxon>Basidiomycota</taxon>
        <taxon>Agaricomycotina</taxon>
        <taxon>Agaricomycetes</taxon>
        <taxon>Auriculariales</taxon>
        <taxon>Exidiaceae</taxon>
        <taxon>Exidia</taxon>
    </lineage>
</organism>
<protein>
    <submittedName>
        <fullName evidence="11">Cytochrome P450</fullName>
    </submittedName>
</protein>
<evidence type="ECO:0000313" key="11">
    <source>
        <dbReference type="EMBL" id="KZV92353.1"/>
    </source>
</evidence>
<dbReference type="InterPro" id="IPR001128">
    <property type="entry name" value="Cyt_P450"/>
</dbReference>
<dbReference type="PROSITE" id="PS00086">
    <property type="entry name" value="CYTOCHROME_P450"/>
    <property type="match status" value="1"/>
</dbReference>
<keyword evidence="6 10" id="KW-0560">Oxidoreductase</keyword>
<evidence type="ECO:0000256" key="3">
    <source>
        <dbReference type="ARBA" id="ARBA00010617"/>
    </source>
</evidence>
<dbReference type="GO" id="GO:0016705">
    <property type="term" value="F:oxidoreductase activity, acting on paired donors, with incorporation or reduction of molecular oxygen"/>
    <property type="evidence" value="ECO:0007669"/>
    <property type="project" value="InterPro"/>
</dbReference>
<dbReference type="SUPFAM" id="SSF48264">
    <property type="entry name" value="Cytochrome P450"/>
    <property type="match status" value="1"/>
</dbReference>
<feature type="binding site" description="axial binding residue" evidence="9">
    <location>
        <position position="431"/>
    </location>
    <ligand>
        <name>heme</name>
        <dbReference type="ChEBI" id="CHEBI:30413"/>
    </ligand>
    <ligandPart>
        <name>Fe</name>
        <dbReference type="ChEBI" id="CHEBI:18248"/>
    </ligandPart>
</feature>
<dbReference type="PANTHER" id="PTHR46300:SF7">
    <property type="entry name" value="P450, PUTATIVE (EUROFUNG)-RELATED"/>
    <property type="match status" value="1"/>
</dbReference>
<dbReference type="InParanoid" id="A0A165HRC0"/>
<keyword evidence="8 10" id="KW-0503">Monooxygenase</keyword>
<comment type="pathway">
    <text evidence="2">Secondary metabolite biosynthesis.</text>
</comment>
<dbReference type="Pfam" id="PF00067">
    <property type="entry name" value="p450"/>
    <property type="match status" value="1"/>
</dbReference>
<evidence type="ECO:0000256" key="10">
    <source>
        <dbReference type="RuleBase" id="RU000461"/>
    </source>
</evidence>
<accession>A0A165HRC0</accession>
<dbReference type="InterPro" id="IPR050364">
    <property type="entry name" value="Cytochrome_P450_fung"/>
</dbReference>
<dbReference type="InterPro" id="IPR002401">
    <property type="entry name" value="Cyt_P450_E_grp-I"/>
</dbReference>
<comment type="cofactor">
    <cofactor evidence="1 9">
        <name>heme</name>
        <dbReference type="ChEBI" id="CHEBI:30413"/>
    </cofactor>
</comment>
<dbReference type="InterPro" id="IPR017972">
    <property type="entry name" value="Cyt_P450_CS"/>
</dbReference>
<dbReference type="GO" id="GO:0020037">
    <property type="term" value="F:heme binding"/>
    <property type="evidence" value="ECO:0007669"/>
    <property type="project" value="InterPro"/>
</dbReference>
<evidence type="ECO:0000256" key="7">
    <source>
        <dbReference type="ARBA" id="ARBA00023004"/>
    </source>
</evidence>
<keyword evidence="4 9" id="KW-0349">Heme</keyword>
<evidence type="ECO:0000256" key="6">
    <source>
        <dbReference type="ARBA" id="ARBA00023002"/>
    </source>
</evidence>
<evidence type="ECO:0000256" key="8">
    <source>
        <dbReference type="ARBA" id="ARBA00023033"/>
    </source>
</evidence>
<evidence type="ECO:0000256" key="1">
    <source>
        <dbReference type="ARBA" id="ARBA00001971"/>
    </source>
</evidence>
<dbReference type="Gene3D" id="1.10.630.10">
    <property type="entry name" value="Cytochrome P450"/>
    <property type="match status" value="1"/>
</dbReference>
<keyword evidence="5 9" id="KW-0479">Metal-binding</keyword>
<dbReference type="PRINTS" id="PR00463">
    <property type="entry name" value="EP450I"/>
</dbReference>
<dbReference type="GO" id="GO:0005506">
    <property type="term" value="F:iron ion binding"/>
    <property type="evidence" value="ECO:0007669"/>
    <property type="project" value="InterPro"/>
</dbReference>
<evidence type="ECO:0000313" key="12">
    <source>
        <dbReference type="Proteomes" id="UP000077266"/>
    </source>
</evidence>
<sequence>MDHGGLPVLALAAAVLALVFLATRPLKRGDYPLPPGPRPLPVLGNMFDIPRAKPWLQFTRWAEIYGPVFTLTTPNDRIIVVNDLETISEGLEKREFADRPHLVVVSELMGFEHQPVFMHDGPDQRMTRKLNRQALNAHSLKAFTDVKESVAARCILELAKDEGRGFSSEIRLAIVRWIMKMVYGIDIHTLDDPINSQTEVVIAAFIDALTPGRYLAETLPFLKYIPAWMPFAEFKRIALHTRRGMDFMCEDPFARVKAALNAATAVPSLTSNLFERFHEGSFPGATEYLLSRVTGNMYGAGVGTTFILSATTNRTMQAAAYAEILRVVGTERLPKLEDRQSMPYVCAVVKETLRWYPAGPLGVSRRAIQDSIIGGYFIPKGSTIMPNLWTISRQPGDPKYPADDFHPERFLSSTPPPDPASYVFGLGRRNCVGQTAAEHFLFVMIASLLASFEILPPLDEHGKEIPPVPAWIGGVFTEPEEFRCRFVPRNSELLQALAARVENSKETHD</sequence>
<keyword evidence="7 9" id="KW-0408">Iron</keyword>
<keyword evidence="12" id="KW-1185">Reference proteome</keyword>
<dbReference type="PANTHER" id="PTHR46300">
    <property type="entry name" value="P450, PUTATIVE (EUROFUNG)-RELATED-RELATED"/>
    <property type="match status" value="1"/>
</dbReference>
<evidence type="ECO:0000256" key="9">
    <source>
        <dbReference type="PIRSR" id="PIRSR602401-1"/>
    </source>
</evidence>
<dbReference type="Proteomes" id="UP000077266">
    <property type="component" value="Unassembled WGS sequence"/>
</dbReference>
<evidence type="ECO:0000256" key="2">
    <source>
        <dbReference type="ARBA" id="ARBA00005179"/>
    </source>
</evidence>
<name>A0A165HRC0_EXIGL</name>
<reference evidence="11 12" key="1">
    <citation type="journal article" date="2016" name="Mol. Biol. Evol.">
        <title>Comparative Genomics of Early-Diverging Mushroom-Forming Fungi Provides Insights into the Origins of Lignocellulose Decay Capabilities.</title>
        <authorList>
            <person name="Nagy L.G."/>
            <person name="Riley R."/>
            <person name="Tritt A."/>
            <person name="Adam C."/>
            <person name="Daum C."/>
            <person name="Floudas D."/>
            <person name="Sun H."/>
            <person name="Yadav J.S."/>
            <person name="Pangilinan J."/>
            <person name="Larsson K.H."/>
            <person name="Matsuura K."/>
            <person name="Barry K."/>
            <person name="Labutti K."/>
            <person name="Kuo R."/>
            <person name="Ohm R.A."/>
            <person name="Bhattacharya S.S."/>
            <person name="Shirouzu T."/>
            <person name="Yoshinaga Y."/>
            <person name="Martin F.M."/>
            <person name="Grigoriev I.V."/>
            <person name="Hibbett D.S."/>
        </authorList>
    </citation>
    <scope>NUCLEOTIDE SEQUENCE [LARGE SCALE GENOMIC DNA]</scope>
    <source>
        <strain evidence="11 12">HHB12029</strain>
    </source>
</reference>